<dbReference type="eggNOG" id="COG0583">
    <property type="taxonomic scope" value="Bacteria"/>
</dbReference>
<keyword evidence="4" id="KW-0804">Transcription</keyword>
<proteinExistence type="inferred from homology"/>
<dbReference type="InterPro" id="IPR036388">
    <property type="entry name" value="WH-like_DNA-bd_sf"/>
</dbReference>
<evidence type="ECO:0000259" key="5">
    <source>
        <dbReference type="PROSITE" id="PS50931"/>
    </source>
</evidence>
<dbReference type="PROSITE" id="PS50931">
    <property type="entry name" value="HTH_LYSR"/>
    <property type="match status" value="1"/>
</dbReference>
<dbReference type="GO" id="GO:0003700">
    <property type="term" value="F:DNA-binding transcription factor activity"/>
    <property type="evidence" value="ECO:0007669"/>
    <property type="project" value="InterPro"/>
</dbReference>
<name>B3QTU7_CHLT3</name>
<dbReference type="CDD" id="cd08420">
    <property type="entry name" value="PBP2_CysL_like"/>
    <property type="match status" value="1"/>
</dbReference>
<evidence type="ECO:0000256" key="2">
    <source>
        <dbReference type="ARBA" id="ARBA00023015"/>
    </source>
</evidence>
<dbReference type="FunFam" id="1.10.10.10:FF:000001">
    <property type="entry name" value="LysR family transcriptional regulator"/>
    <property type="match status" value="1"/>
</dbReference>
<dbReference type="STRING" id="517418.Ctha_1838"/>
<dbReference type="HOGENOM" id="CLU_039613_6_1_10"/>
<organism evidence="6 7">
    <name type="scientific">Chloroherpeton thalassium (strain ATCC 35110 / GB-78)</name>
    <dbReference type="NCBI Taxonomy" id="517418"/>
    <lineage>
        <taxon>Bacteria</taxon>
        <taxon>Pseudomonadati</taxon>
        <taxon>Chlorobiota</taxon>
        <taxon>Chlorobiia</taxon>
        <taxon>Chlorobiales</taxon>
        <taxon>Chloroherpetonaceae</taxon>
        <taxon>Chloroherpeton</taxon>
    </lineage>
</organism>
<dbReference type="Pfam" id="PF00126">
    <property type="entry name" value="HTH_1"/>
    <property type="match status" value="1"/>
</dbReference>
<dbReference type="Pfam" id="PF03466">
    <property type="entry name" value="LysR_substrate"/>
    <property type="match status" value="1"/>
</dbReference>
<keyword evidence="3" id="KW-0238">DNA-binding</keyword>
<reference evidence="6 7" key="1">
    <citation type="submission" date="2008-06" db="EMBL/GenBank/DDBJ databases">
        <title>Complete sequence of Chloroherpeton thalassium ATCC 35110.</title>
        <authorList>
            <consortium name="US DOE Joint Genome Institute"/>
            <person name="Lucas S."/>
            <person name="Copeland A."/>
            <person name="Lapidus A."/>
            <person name="Glavina del Rio T."/>
            <person name="Dalin E."/>
            <person name="Tice H."/>
            <person name="Bruce D."/>
            <person name="Goodwin L."/>
            <person name="Pitluck S."/>
            <person name="Schmutz J."/>
            <person name="Larimer F."/>
            <person name="Land M."/>
            <person name="Hauser L."/>
            <person name="Kyrpides N."/>
            <person name="Mikhailova N."/>
            <person name="Liu Z."/>
            <person name="Li T."/>
            <person name="Zhao F."/>
            <person name="Overmann J."/>
            <person name="Bryant D.A."/>
            <person name="Richardson P."/>
        </authorList>
    </citation>
    <scope>NUCLEOTIDE SEQUENCE [LARGE SCALE GENOMIC DNA]</scope>
    <source>
        <strain evidence="7">ATCC 35110 / GB-78</strain>
    </source>
</reference>
<keyword evidence="2" id="KW-0805">Transcription regulation</keyword>
<dbReference type="SUPFAM" id="SSF53850">
    <property type="entry name" value="Periplasmic binding protein-like II"/>
    <property type="match status" value="1"/>
</dbReference>
<dbReference type="InterPro" id="IPR036390">
    <property type="entry name" value="WH_DNA-bd_sf"/>
</dbReference>
<evidence type="ECO:0000256" key="4">
    <source>
        <dbReference type="ARBA" id="ARBA00023163"/>
    </source>
</evidence>
<dbReference type="PRINTS" id="PR00039">
    <property type="entry name" value="HTHLYSR"/>
</dbReference>
<dbReference type="PANTHER" id="PTHR30126">
    <property type="entry name" value="HTH-TYPE TRANSCRIPTIONAL REGULATOR"/>
    <property type="match status" value="1"/>
</dbReference>
<dbReference type="AlphaFoldDB" id="B3QTU7"/>
<dbReference type="RefSeq" id="WP_012500379.1">
    <property type="nucleotide sequence ID" value="NC_011026.1"/>
</dbReference>
<sequence length="297" mass="33685">MFDFRLKVFDTVARRLNFTKAAEELYISQPAVTKHIKELEKHFKQPLFERNGNKVALTLAGQMLLKHTDAMLEISKQLEYELNLLNESHKGRLKLGASTTLAQYVLPPILAKFHGVYKEVQLRMITANTEHIEQALLKKEIELGVIEGESKRREIHYTPFARDEIVLVSSAKNPLAKKDELKPDDLEKIPLLLREPGSGTLEVVIHALKKSGINISKLNVEMYLGSTESIKSYLMHSNCLSFISKHAVLKELEAGSLKQMAIKKLQIPRQFFFISRQGADGGLPSAFMRFALQNYQG</sequence>
<dbReference type="Gene3D" id="3.40.190.290">
    <property type="match status" value="1"/>
</dbReference>
<evidence type="ECO:0000313" key="7">
    <source>
        <dbReference type="Proteomes" id="UP000001208"/>
    </source>
</evidence>
<feature type="domain" description="HTH lysR-type" evidence="5">
    <location>
        <begin position="6"/>
        <end position="58"/>
    </location>
</feature>
<dbReference type="InterPro" id="IPR005119">
    <property type="entry name" value="LysR_subst-bd"/>
</dbReference>
<dbReference type="Proteomes" id="UP000001208">
    <property type="component" value="Chromosome"/>
</dbReference>
<dbReference type="KEGG" id="cts:Ctha_1838"/>
<evidence type="ECO:0000256" key="3">
    <source>
        <dbReference type="ARBA" id="ARBA00023125"/>
    </source>
</evidence>
<comment type="similarity">
    <text evidence="1">Belongs to the LysR transcriptional regulatory family.</text>
</comment>
<dbReference type="OrthoDB" id="9785745at2"/>
<evidence type="ECO:0000256" key="1">
    <source>
        <dbReference type="ARBA" id="ARBA00009437"/>
    </source>
</evidence>
<dbReference type="GO" id="GO:0000976">
    <property type="term" value="F:transcription cis-regulatory region binding"/>
    <property type="evidence" value="ECO:0007669"/>
    <property type="project" value="TreeGrafter"/>
</dbReference>
<dbReference type="Gene3D" id="1.10.10.10">
    <property type="entry name" value="Winged helix-like DNA-binding domain superfamily/Winged helix DNA-binding domain"/>
    <property type="match status" value="1"/>
</dbReference>
<keyword evidence="7" id="KW-1185">Reference proteome</keyword>
<dbReference type="EMBL" id="CP001100">
    <property type="protein sequence ID" value="ACF14295.1"/>
    <property type="molecule type" value="Genomic_DNA"/>
</dbReference>
<dbReference type="PANTHER" id="PTHR30126:SF39">
    <property type="entry name" value="HTH-TYPE TRANSCRIPTIONAL REGULATOR CYSL"/>
    <property type="match status" value="1"/>
</dbReference>
<protein>
    <submittedName>
        <fullName evidence="6">Transcriptional regulator, LysR family</fullName>
    </submittedName>
</protein>
<evidence type="ECO:0000313" key="6">
    <source>
        <dbReference type="EMBL" id="ACF14295.1"/>
    </source>
</evidence>
<accession>B3QTU7</accession>
<dbReference type="InterPro" id="IPR000847">
    <property type="entry name" value="LysR_HTH_N"/>
</dbReference>
<gene>
    <name evidence="6" type="ordered locus">Ctha_1838</name>
</gene>
<dbReference type="SUPFAM" id="SSF46785">
    <property type="entry name" value="Winged helix' DNA-binding domain"/>
    <property type="match status" value="1"/>
</dbReference>